<gene>
    <name evidence="1" type="ORF">F4821DRAFT_229396</name>
</gene>
<dbReference type="EMBL" id="MU394291">
    <property type="protein sequence ID" value="KAI6090471.1"/>
    <property type="molecule type" value="Genomic_DNA"/>
</dbReference>
<keyword evidence="2" id="KW-1185">Reference proteome</keyword>
<proteinExistence type="predicted"/>
<comment type="caution">
    <text evidence="1">The sequence shown here is derived from an EMBL/GenBank/DDBJ whole genome shotgun (WGS) entry which is preliminary data.</text>
</comment>
<name>A0ACC0DD39_9PEZI</name>
<evidence type="ECO:0000313" key="1">
    <source>
        <dbReference type="EMBL" id="KAI6090471.1"/>
    </source>
</evidence>
<organism evidence="1 2">
    <name type="scientific">Hypoxylon rubiginosum</name>
    <dbReference type="NCBI Taxonomy" id="110542"/>
    <lineage>
        <taxon>Eukaryota</taxon>
        <taxon>Fungi</taxon>
        <taxon>Dikarya</taxon>
        <taxon>Ascomycota</taxon>
        <taxon>Pezizomycotina</taxon>
        <taxon>Sordariomycetes</taxon>
        <taxon>Xylariomycetidae</taxon>
        <taxon>Xylariales</taxon>
        <taxon>Hypoxylaceae</taxon>
        <taxon>Hypoxylon</taxon>
    </lineage>
</organism>
<protein>
    <submittedName>
        <fullName evidence="1">P-loop containing nucleoside triphosphate hydrolase protein</fullName>
    </submittedName>
</protein>
<accession>A0ACC0DD39</accession>
<evidence type="ECO:0000313" key="2">
    <source>
        <dbReference type="Proteomes" id="UP001497680"/>
    </source>
</evidence>
<sequence length="701" mass="80155">MAISKVNNMFSQLTKDLIPRLKSKDTSKTNTSEEDTLEDTSKGSDAAPPRDETMKCKIKHLDRRYDSRDEQYYAERKEEVKKPMQKDWWRLFAFCLVKEYDDDGDLEETRLYVNHPPLRQFLFDVIGDYPDDPIDVNDVRIQDPYWSLFYYRKELETKGFDRFQGDKESTAQLRLLIGWIKTHFEQDIAAYEKCVIGGLRAISYDQLWTLFPPGKILYAKVQGQHRGFRVNSCWYETDPDQFSLRTDFIDFDGERLGTRREQMLIDKYSGTRQLRELAAMPLDLVEKKGDGDSANDSIRAAMIARGRKFEEYVGQYFGQYDGVALQKTEHEYVRINVQGRIMIDCATYHRLEPKDAFEVKELQGNDTTLAGIRKPMKGQRVAVDDINIAPETKTLAKLSDDDAVITNSTVPGYAFSLKQFLLFFVNDVAPIEWNQHCFDDLVLNPATKKTVQAVVSMHSNNQDRFDDIVKGKGQGLVCVLHGPPGVGKTLTAECVAEYVKRPLYMVSSGDLGVAGKRIDEALARIVDLASTWKAILLIDEADVFLEKRQSNDVYRNALVSVFLRALEYYSGILFLTTNRVQTFDEGFKSRIHIPIQYTNLNFASRLQIWRTLCARVPGGVDVDEAALKDLTSLDFNGRQIKNIIKAAESLAAFDGVRVDYAQLQQVTKIQGMFERDMTNLSGINYDAPGESKKGDEQYMYT</sequence>
<keyword evidence="1" id="KW-0378">Hydrolase</keyword>
<reference evidence="1 2" key="1">
    <citation type="journal article" date="2022" name="New Phytol.">
        <title>Ecological generalism drives hyperdiversity of secondary metabolite gene clusters in xylarialean endophytes.</title>
        <authorList>
            <person name="Franco M.E.E."/>
            <person name="Wisecaver J.H."/>
            <person name="Arnold A.E."/>
            <person name="Ju Y.M."/>
            <person name="Slot J.C."/>
            <person name="Ahrendt S."/>
            <person name="Moore L.P."/>
            <person name="Eastman K.E."/>
            <person name="Scott K."/>
            <person name="Konkel Z."/>
            <person name="Mondo S.J."/>
            <person name="Kuo A."/>
            <person name="Hayes R.D."/>
            <person name="Haridas S."/>
            <person name="Andreopoulos B."/>
            <person name="Riley R."/>
            <person name="LaButti K."/>
            <person name="Pangilinan J."/>
            <person name="Lipzen A."/>
            <person name="Amirebrahimi M."/>
            <person name="Yan J."/>
            <person name="Adam C."/>
            <person name="Keymanesh K."/>
            <person name="Ng V."/>
            <person name="Louie K."/>
            <person name="Northen T."/>
            <person name="Drula E."/>
            <person name="Henrissat B."/>
            <person name="Hsieh H.M."/>
            <person name="Youens-Clark K."/>
            <person name="Lutzoni F."/>
            <person name="Miadlikowska J."/>
            <person name="Eastwood D.C."/>
            <person name="Hamelin R.C."/>
            <person name="Grigoriev I.V."/>
            <person name="U'Ren J.M."/>
        </authorList>
    </citation>
    <scope>NUCLEOTIDE SEQUENCE [LARGE SCALE GENOMIC DNA]</scope>
    <source>
        <strain evidence="1 2">ER1909</strain>
    </source>
</reference>
<dbReference type="Proteomes" id="UP001497680">
    <property type="component" value="Unassembled WGS sequence"/>
</dbReference>